<feature type="region of interest" description="Disordered" evidence="1">
    <location>
        <begin position="263"/>
        <end position="283"/>
    </location>
</feature>
<dbReference type="Proteomes" id="UP000184330">
    <property type="component" value="Unassembled WGS sequence"/>
</dbReference>
<evidence type="ECO:0000256" key="1">
    <source>
        <dbReference type="SAM" id="MobiDB-lite"/>
    </source>
</evidence>
<feature type="compositionally biased region" description="Polar residues" evidence="1">
    <location>
        <begin position="273"/>
        <end position="283"/>
    </location>
</feature>
<dbReference type="EMBL" id="FJOG01000020">
    <property type="protein sequence ID" value="CZR62134.1"/>
    <property type="molecule type" value="Genomic_DNA"/>
</dbReference>
<protein>
    <submittedName>
        <fullName evidence="2">Uncharacterized protein</fullName>
    </submittedName>
</protein>
<evidence type="ECO:0000313" key="2">
    <source>
        <dbReference type="EMBL" id="CZR62134.1"/>
    </source>
</evidence>
<accession>A0A1L7XAT1</accession>
<evidence type="ECO:0000313" key="3">
    <source>
        <dbReference type="Proteomes" id="UP000184330"/>
    </source>
</evidence>
<dbReference type="AlphaFoldDB" id="A0A1L7XAT1"/>
<reference evidence="2 3" key="1">
    <citation type="submission" date="2016-03" db="EMBL/GenBank/DDBJ databases">
        <authorList>
            <person name="Ploux O."/>
        </authorList>
    </citation>
    <scope>NUCLEOTIDE SEQUENCE [LARGE SCALE GENOMIC DNA]</scope>
    <source>
        <strain evidence="2 3">UAMH 11012</strain>
    </source>
</reference>
<gene>
    <name evidence="2" type="ORF">PAC_12031</name>
</gene>
<name>A0A1L7XAT1_9HELO</name>
<keyword evidence="3" id="KW-1185">Reference proteome</keyword>
<sequence>MDLEVIEVGQPQSQRSFSSIQSKGSFIKAVVTSNNPVLGRRPPEESSSRDWVLIRNFPNYLDSFWLRKYTCTTRNEGGIPAISCHCFAIFVFVELDTPTMGGGPEYASPWLTFWRLSKTLLFNSSSSFAFAADSDMASSGASPAQLTCSSQFVRSKPGPTPFPVTIAHLSPDSGMSLMFLWYFSGKEGDITSRHNCSLPQTAHTTSCHLRAKPSGCSSISVQLFLSLAHVGKAKWKRAIGPTVEIEERVMWSLAQSDVTDIHAFSDPSDEENSGQFISLAEST</sequence>
<proteinExistence type="predicted"/>
<organism evidence="2 3">
    <name type="scientific">Phialocephala subalpina</name>
    <dbReference type="NCBI Taxonomy" id="576137"/>
    <lineage>
        <taxon>Eukaryota</taxon>
        <taxon>Fungi</taxon>
        <taxon>Dikarya</taxon>
        <taxon>Ascomycota</taxon>
        <taxon>Pezizomycotina</taxon>
        <taxon>Leotiomycetes</taxon>
        <taxon>Helotiales</taxon>
        <taxon>Mollisiaceae</taxon>
        <taxon>Phialocephala</taxon>
        <taxon>Phialocephala fortinii species complex</taxon>
    </lineage>
</organism>